<name>A0A3A6QGG1_9EURY</name>
<feature type="region of interest" description="Disordered" evidence="1">
    <location>
        <begin position="125"/>
        <end position="145"/>
    </location>
</feature>
<keyword evidence="3" id="KW-1185">Reference proteome</keyword>
<evidence type="ECO:0000313" key="2">
    <source>
        <dbReference type="EMBL" id="RJX51147.1"/>
    </source>
</evidence>
<evidence type="ECO:0000256" key="1">
    <source>
        <dbReference type="SAM" id="MobiDB-lite"/>
    </source>
</evidence>
<protein>
    <recommendedName>
        <fullName evidence="4">DUF1102 domain-containing protein</fullName>
    </recommendedName>
</protein>
<dbReference type="RefSeq" id="WP_120083411.1">
    <property type="nucleotide sequence ID" value="NZ_QMDW01000003.1"/>
</dbReference>
<proteinExistence type="predicted"/>
<dbReference type="AlphaFoldDB" id="A0A3A6QGG1"/>
<evidence type="ECO:0008006" key="4">
    <source>
        <dbReference type="Google" id="ProtNLM"/>
    </source>
</evidence>
<evidence type="ECO:0000313" key="3">
    <source>
        <dbReference type="Proteomes" id="UP000281564"/>
    </source>
</evidence>
<gene>
    <name evidence="2" type="ORF">DP106_03425</name>
</gene>
<accession>A0A3A6QGG1</accession>
<reference evidence="2 3" key="1">
    <citation type="submission" date="2018-06" db="EMBL/GenBank/DDBJ databases">
        <title>Halonotius sp. F13-13 a new haloarchaeeon isolated from a solar saltern from Isla Cristina, Huelva, Spain.</title>
        <authorList>
            <person name="Duran-Viseras A."/>
            <person name="Sanchez-Porro C."/>
            <person name="Ventosa A."/>
        </authorList>
    </citation>
    <scope>NUCLEOTIDE SEQUENCE [LARGE SCALE GENOMIC DNA]</scope>
    <source>
        <strain evidence="2 3">CECT 7525</strain>
    </source>
</reference>
<dbReference type="EMBL" id="QMDW01000003">
    <property type="protein sequence ID" value="RJX51147.1"/>
    <property type="molecule type" value="Genomic_DNA"/>
</dbReference>
<dbReference type="OrthoDB" id="206019at2157"/>
<organism evidence="2 3">
    <name type="scientific">Halonotius pteroides</name>
    <dbReference type="NCBI Taxonomy" id="268735"/>
    <lineage>
        <taxon>Archaea</taxon>
        <taxon>Methanobacteriati</taxon>
        <taxon>Methanobacteriota</taxon>
        <taxon>Stenosarchaea group</taxon>
        <taxon>Halobacteria</taxon>
        <taxon>Halobacteriales</taxon>
        <taxon>Haloferacaceae</taxon>
        <taxon>Halonotius</taxon>
    </lineage>
</organism>
<dbReference type="Proteomes" id="UP000281564">
    <property type="component" value="Unassembled WGS sequence"/>
</dbReference>
<comment type="caution">
    <text evidence="2">The sequence shown here is derived from an EMBL/GenBank/DDBJ whole genome shotgun (WGS) entry which is preliminary data.</text>
</comment>
<sequence length="233" mass="23684">MRLTRRNAVLGLTGVTAGGGAIVGTGAFTSVEAERSVTVTTAGDADAALGMEPLSTPNGDEYAAIDGGTLAITVPTVNLTAVTHIDDVFGVTNNGTQPVVVCLEEQGGEKTAAVDLGARLDQGFSDGSNDVTSVGGGEQPSSDGIADTEIVDLSYPGSPAASRYNDIGILLDVGQSLEVGVYIDTSDANLNDELGESSSVNLNKDQTLLDGVVVHASATAADNDNYYLKRTST</sequence>